<dbReference type="EMBL" id="BK015955">
    <property type="protein sequence ID" value="DAF86937.1"/>
    <property type="molecule type" value="Genomic_DNA"/>
</dbReference>
<accession>A0A8S5TXL8</accession>
<proteinExistence type="predicted"/>
<sequence>MILTTDKMVFVTDLENSDEYIDNLITEYGTNQYRIKVDRTLNPPYYQLFYEWKEGKRTLNNHLFSSSRLEKIVDYINQNIQ</sequence>
<evidence type="ECO:0000313" key="1">
    <source>
        <dbReference type="EMBL" id="DAF86937.1"/>
    </source>
</evidence>
<organism evidence="1">
    <name type="scientific">Siphoviridae sp. ctvBz3</name>
    <dbReference type="NCBI Taxonomy" id="2825720"/>
    <lineage>
        <taxon>Viruses</taxon>
        <taxon>Duplodnaviria</taxon>
        <taxon>Heunggongvirae</taxon>
        <taxon>Uroviricota</taxon>
        <taxon>Caudoviricetes</taxon>
    </lineage>
</organism>
<protein>
    <submittedName>
        <fullName evidence="1">Uncharacterized protein</fullName>
    </submittedName>
</protein>
<name>A0A8S5TXL8_9CAUD</name>
<reference evidence="1" key="1">
    <citation type="journal article" date="2021" name="Proc. Natl. Acad. Sci. U.S.A.">
        <title>A Catalog of Tens of Thousands of Viruses from Human Metagenomes Reveals Hidden Associations with Chronic Diseases.</title>
        <authorList>
            <person name="Tisza M.J."/>
            <person name="Buck C.B."/>
        </authorList>
    </citation>
    <scope>NUCLEOTIDE SEQUENCE</scope>
    <source>
        <strain evidence="1">CtvBz3</strain>
    </source>
</reference>